<evidence type="ECO:0000313" key="1">
    <source>
        <dbReference type="EMBL" id="KXY51098.1"/>
    </source>
</evidence>
<comment type="caution">
    <text evidence="1">The sequence shown here is derived from an EMBL/GenBank/DDBJ whole genome shotgun (WGS) entry which is preliminary data.</text>
</comment>
<dbReference type="EMBL" id="LOMO01000001">
    <property type="protein sequence ID" value="KXY51098.1"/>
    <property type="molecule type" value="Genomic_DNA"/>
</dbReference>
<dbReference type="AlphaFoldDB" id="A0A9X0MJW2"/>
<gene>
    <name evidence="1" type="ORF">AT268_31850</name>
</gene>
<dbReference type="Proteomes" id="UP000075476">
    <property type="component" value="Unassembled WGS sequence"/>
</dbReference>
<reference evidence="1 2" key="1">
    <citation type="submission" date="2015-12" db="EMBL/GenBank/DDBJ databases">
        <title>Bacillus cereus Group isolate.</title>
        <authorList>
            <person name="Kovac J."/>
        </authorList>
    </citation>
    <scope>NUCLEOTIDE SEQUENCE [LARGE SCALE GENOMIC DNA]</scope>
    <source>
        <strain evidence="1 2">FSL K6-0073</strain>
    </source>
</reference>
<proteinExistence type="predicted"/>
<protein>
    <submittedName>
        <fullName evidence="1">Uncharacterized protein</fullName>
    </submittedName>
</protein>
<name>A0A9X0MJW2_BACCE</name>
<accession>A0A9X0MJW2</accession>
<evidence type="ECO:0000313" key="2">
    <source>
        <dbReference type="Proteomes" id="UP000075476"/>
    </source>
</evidence>
<organism evidence="1 2">
    <name type="scientific">Bacillus cereus</name>
    <dbReference type="NCBI Taxonomy" id="1396"/>
    <lineage>
        <taxon>Bacteria</taxon>
        <taxon>Bacillati</taxon>
        <taxon>Bacillota</taxon>
        <taxon>Bacilli</taxon>
        <taxon>Bacillales</taxon>
        <taxon>Bacillaceae</taxon>
        <taxon>Bacillus</taxon>
        <taxon>Bacillus cereus group</taxon>
    </lineage>
</organism>
<sequence>MLQISTTDEVQGLYVLVDEIIKVYTPFIKGQKFNEKRKGLSIKLINELKFIGFEHRRNIGRLAVYGLKYMVSDTKEIQEIMIWIGEMNGGMGELIVNHYNQGQIDTTSNVI</sequence>
<dbReference type="RefSeq" id="WP_061662437.1">
    <property type="nucleotide sequence ID" value="NZ_LOMO01000001.1"/>
</dbReference>